<dbReference type="InterPro" id="IPR011234">
    <property type="entry name" value="Fumarylacetoacetase-like_C"/>
</dbReference>
<dbReference type="RefSeq" id="WP_182121352.1">
    <property type="nucleotide sequence ID" value="NZ_CP059567.1"/>
</dbReference>
<dbReference type="Gene3D" id="3.90.850.10">
    <property type="entry name" value="Fumarylacetoacetase-like, C-terminal domain"/>
    <property type="match status" value="1"/>
</dbReference>
<dbReference type="KEGG" id="nsg:H3L94_06495"/>
<evidence type="ECO:0000313" key="3">
    <source>
        <dbReference type="EMBL" id="QMT39531.1"/>
    </source>
</evidence>
<reference evidence="3 4" key="1">
    <citation type="submission" date="2020-07" db="EMBL/GenBank/DDBJ databases">
        <title>Genomic diversity of species in the Neisseriaceae family.</title>
        <authorList>
            <person name="Vincent A.T."/>
            <person name="Bernet E."/>
            <person name="Veyrier F.J."/>
        </authorList>
    </citation>
    <scope>NUCLEOTIDE SEQUENCE [LARGE SCALE GENOMIC DNA]</scope>
    <source>
        <strain evidence="3 4">DSM 22244</strain>
    </source>
</reference>
<dbReference type="PANTHER" id="PTHR11820:SF7">
    <property type="entry name" value="ACYLPYRUVASE FAHD1, MITOCHONDRIAL"/>
    <property type="match status" value="1"/>
</dbReference>
<dbReference type="InterPro" id="IPR036663">
    <property type="entry name" value="Fumarylacetoacetase_C_sf"/>
</dbReference>
<dbReference type="GO" id="GO:0046872">
    <property type="term" value="F:metal ion binding"/>
    <property type="evidence" value="ECO:0007669"/>
    <property type="project" value="UniProtKB-KW"/>
</dbReference>
<evidence type="ECO:0000259" key="2">
    <source>
        <dbReference type="Pfam" id="PF01557"/>
    </source>
</evidence>
<dbReference type="PANTHER" id="PTHR11820">
    <property type="entry name" value="ACYLPYRUVASE"/>
    <property type="match status" value="1"/>
</dbReference>
<evidence type="ECO:0000313" key="4">
    <source>
        <dbReference type="Proteomes" id="UP000514752"/>
    </source>
</evidence>
<dbReference type="SUPFAM" id="SSF56529">
    <property type="entry name" value="FAH"/>
    <property type="match status" value="1"/>
</dbReference>
<gene>
    <name evidence="3" type="ORF">H3L94_06495</name>
</gene>
<dbReference type="AlphaFoldDB" id="A0A7D7S708"/>
<dbReference type="EMBL" id="CP059567">
    <property type="protein sequence ID" value="QMT39531.1"/>
    <property type="molecule type" value="Genomic_DNA"/>
</dbReference>
<accession>A0A7D7S708</accession>
<protein>
    <submittedName>
        <fullName evidence="3">Fumarylacetoacetate hydrolase family protein</fullName>
    </submittedName>
</protein>
<name>A0A7D7S708_9NEIS</name>
<evidence type="ECO:0000256" key="1">
    <source>
        <dbReference type="ARBA" id="ARBA00022723"/>
    </source>
</evidence>
<sequence>MPHIVLNGERREVSNIFCIGRNYREHAKELGNAVPEEPLAFLKPTGALLRAGSPIVLPPYSESVHYECELVLYIGRTAEYVSAADAMDYVAGVGIGLDLTARDVQSAAKSQGLPWLKAKGFRGSACVSHLVSPEVLPAPDCLGFSLHINGRLRQQGDSGQMMFSVPQLIAFLSATYGLPAGSLIYTGTPEGVGELHHGDSVQLSLHGHIDCGFQVA</sequence>
<feature type="domain" description="Fumarylacetoacetase-like C-terminal" evidence="2">
    <location>
        <begin position="16"/>
        <end position="208"/>
    </location>
</feature>
<proteinExistence type="predicted"/>
<keyword evidence="1" id="KW-0479">Metal-binding</keyword>
<dbReference type="Proteomes" id="UP000514752">
    <property type="component" value="Chromosome"/>
</dbReference>
<dbReference type="GO" id="GO:0018773">
    <property type="term" value="F:acetylpyruvate hydrolase activity"/>
    <property type="evidence" value="ECO:0007669"/>
    <property type="project" value="TreeGrafter"/>
</dbReference>
<keyword evidence="3" id="KW-0378">Hydrolase</keyword>
<dbReference type="Pfam" id="PF01557">
    <property type="entry name" value="FAA_hydrolase"/>
    <property type="match status" value="1"/>
</dbReference>
<organism evidence="3 4">
    <name type="scientific">Neisseria shayeganii</name>
    <dbReference type="NCBI Taxonomy" id="607712"/>
    <lineage>
        <taxon>Bacteria</taxon>
        <taxon>Pseudomonadati</taxon>
        <taxon>Pseudomonadota</taxon>
        <taxon>Betaproteobacteria</taxon>
        <taxon>Neisseriales</taxon>
        <taxon>Neisseriaceae</taxon>
        <taxon>Neisseria</taxon>
    </lineage>
</organism>